<dbReference type="InterPro" id="IPR008792">
    <property type="entry name" value="PQQD"/>
</dbReference>
<gene>
    <name evidence="6" type="ORF">FKV42_00290</name>
</gene>
<dbReference type="InterPro" id="IPR023885">
    <property type="entry name" value="4Fe4S-binding_SPASM_dom"/>
</dbReference>
<evidence type="ECO:0000313" key="7">
    <source>
        <dbReference type="Proteomes" id="UP000319335"/>
    </source>
</evidence>
<dbReference type="InterPro" id="IPR041881">
    <property type="entry name" value="PqqD_sf"/>
</dbReference>
<dbReference type="SMART" id="SM00729">
    <property type="entry name" value="Elp3"/>
    <property type="match status" value="1"/>
</dbReference>
<dbReference type="PANTHER" id="PTHR11228">
    <property type="entry name" value="RADICAL SAM DOMAIN PROTEIN"/>
    <property type="match status" value="1"/>
</dbReference>
<dbReference type="NCBIfam" id="TIGR04085">
    <property type="entry name" value="rSAM_more_4Fe4S"/>
    <property type="match status" value="1"/>
</dbReference>
<feature type="domain" description="Radical SAM core" evidence="5">
    <location>
        <begin position="123"/>
        <end position="332"/>
    </location>
</feature>
<protein>
    <submittedName>
        <fullName evidence="6">Radical SAM protein</fullName>
    </submittedName>
</protein>
<reference evidence="6 7" key="1">
    <citation type="submission" date="2019-06" db="EMBL/GenBank/DDBJ databases">
        <title>Draft genome sequence of Methanolobus vulcani B1d.</title>
        <authorList>
            <person name="Creighbaum A.J."/>
            <person name="Ticak T."/>
            <person name="Hariraju D."/>
            <person name="Arivett B.A."/>
            <person name="Ferguson D.J.Jr."/>
        </authorList>
    </citation>
    <scope>NUCLEOTIDE SEQUENCE [LARGE SCALE GENOMIC DNA]</scope>
    <source>
        <strain evidence="6 7">B1d</strain>
    </source>
</reference>
<dbReference type="Gene3D" id="1.10.10.1150">
    <property type="entry name" value="Coenzyme PQQ synthesis protein D (PqqD)"/>
    <property type="match status" value="1"/>
</dbReference>
<dbReference type="SFLD" id="SFLDG01386">
    <property type="entry name" value="main_SPASM_domain-containing"/>
    <property type="match status" value="1"/>
</dbReference>
<dbReference type="Pfam" id="PF13186">
    <property type="entry name" value="SPASM"/>
    <property type="match status" value="1"/>
</dbReference>
<evidence type="ECO:0000259" key="5">
    <source>
        <dbReference type="PROSITE" id="PS51918"/>
    </source>
</evidence>
<evidence type="ECO:0000313" key="6">
    <source>
        <dbReference type="EMBL" id="TQD29228.1"/>
    </source>
</evidence>
<evidence type="ECO:0000256" key="2">
    <source>
        <dbReference type="ARBA" id="ARBA00022723"/>
    </source>
</evidence>
<keyword evidence="2" id="KW-0479">Metal-binding</keyword>
<dbReference type="OrthoDB" id="30736at2157"/>
<keyword evidence="1" id="KW-0949">S-adenosyl-L-methionine</keyword>
<dbReference type="Pfam" id="PF04055">
    <property type="entry name" value="Radical_SAM"/>
    <property type="match status" value="1"/>
</dbReference>
<dbReference type="SUPFAM" id="SSF102114">
    <property type="entry name" value="Radical SAM enzymes"/>
    <property type="match status" value="1"/>
</dbReference>
<keyword evidence="7" id="KW-1185">Reference proteome</keyword>
<dbReference type="SFLD" id="SFLDG01067">
    <property type="entry name" value="SPASM/twitch_domain_containing"/>
    <property type="match status" value="1"/>
</dbReference>
<dbReference type="GO" id="GO:0051536">
    <property type="term" value="F:iron-sulfur cluster binding"/>
    <property type="evidence" value="ECO:0007669"/>
    <property type="project" value="UniProtKB-KW"/>
</dbReference>
<dbReference type="Gene3D" id="3.20.20.70">
    <property type="entry name" value="Aldolase class I"/>
    <property type="match status" value="1"/>
</dbReference>
<accession>A0A7Z8KR45</accession>
<dbReference type="EMBL" id="VIAQ01000002">
    <property type="protein sequence ID" value="TQD29228.1"/>
    <property type="molecule type" value="Genomic_DNA"/>
</dbReference>
<dbReference type="PANTHER" id="PTHR11228:SF7">
    <property type="entry name" value="PQQA PEPTIDE CYCLASE"/>
    <property type="match status" value="1"/>
</dbReference>
<keyword evidence="4" id="KW-0411">Iron-sulfur</keyword>
<dbReference type="InterPro" id="IPR007197">
    <property type="entry name" value="rSAM"/>
</dbReference>
<dbReference type="PROSITE" id="PS51918">
    <property type="entry name" value="RADICAL_SAM"/>
    <property type="match status" value="1"/>
</dbReference>
<dbReference type="InterPro" id="IPR013785">
    <property type="entry name" value="Aldolase_TIM"/>
</dbReference>
<evidence type="ECO:0000256" key="4">
    <source>
        <dbReference type="ARBA" id="ARBA00023014"/>
    </source>
</evidence>
<proteinExistence type="predicted"/>
<evidence type="ECO:0000256" key="1">
    <source>
        <dbReference type="ARBA" id="ARBA00022691"/>
    </source>
</evidence>
<comment type="caution">
    <text evidence="6">The sequence shown here is derived from an EMBL/GenBank/DDBJ whole genome shotgun (WGS) entry which is preliminary data.</text>
</comment>
<dbReference type="GO" id="GO:0046872">
    <property type="term" value="F:metal ion binding"/>
    <property type="evidence" value="ECO:0007669"/>
    <property type="project" value="UniProtKB-KW"/>
</dbReference>
<dbReference type="RefSeq" id="WP_154808252.1">
    <property type="nucleotide sequence ID" value="NZ_VIAQ01000002.1"/>
</dbReference>
<dbReference type="InterPro" id="IPR006638">
    <property type="entry name" value="Elp3/MiaA/NifB-like_rSAM"/>
</dbReference>
<dbReference type="InterPro" id="IPR058240">
    <property type="entry name" value="rSAM_sf"/>
</dbReference>
<dbReference type="CDD" id="cd01335">
    <property type="entry name" value="Radical_SAM"/>
    <property type="match status" value="1"/>
</dbReference>
<evidence type="ECO:0000256" key="3">
    <source>
        <dbReference type="ARBA" id="ARBA00023004"/>
    </source>
</evidence>
<dbReference type="SFLD" id="SFLDS00029">
    <property type="entry name" value="Radical_SAM"/>
    <property type="match status" value="1"/>
</dbReference>
<name>A0A7Z8KR45_9EURY</name>
<dbReference type="InterPro" id="IPR050377">
    <property type="entry name" value="Radical_SAM_PqqE_MftC-like"/>
</dbReference>
<dbReference type="GO" id="GO:0003824">
    <property type="term" value="F:catalytic activity"/>
    <property type="evidence" value="ECO:0007669"/>
    <property type="project" value="InterPro"/>
</dbReference>
<sequence length="459" mass="51542">MIEKQSGILTADTCNVDTGINCSNNLPAESAVPYFPFRISKENDIWITEDPLSSEVQELNEAAYWLLKMCDGYRTLDEIIAQLSTSFHSDRDTVMDKSRPILDDLTGRGLLWWRNDRMNYWNVPAPAGVLWDLTSKCNLRCRHCVVSAGEECNDELPFEDCCRLIDEFAEFGVAQLILSGGEPMIRKDFFDIAEYAASKNIMIQVATNGTLIDETAAEKLANIGARAQVSLDSSVSAIHDDFRQLSGSWEKTVNGIKLLIKAGVPVTLAAAVTTMNIDNIPELYELGKELRVQTFRILPFVPSGRGTGAFDLEVKPARMRELTEFLLSKRESDGPEIAPMEFECTFRPTPEQEIEANTDTRIGCDGAIGYCTVTSKGDVLPCNYFEGADVENVKDRSFRWIWDNSRFLNYFRSLKASDMKGKCSRCQWLPVCRGSCIAANFTRRNIFQANCHCWLVDPS</sequence>
<dbReference type="AlphaFoldDB" id="A0A7Z8KR45"/>
<keyword evidence="3" id="KW-0408">Iron</keyword>
<organism evidence="6 7">
    <name type="scientific">Methanolobus vulcani</name>
    <dbReference type="NCBI Taxonomy" id="38026"/>
    <lineage>
        <taxon>Archaea</taxon>
        <taxon>Methanobacteriati</taxon>
        <taxon>Methanobacteriota</taxon>
        <taxon>Stenosarchaea group</taxon>
        <taxon>Methanomicrobia</taxon>
        <taxon>Methanosarcinales</taxon>
        <taxon>Methanosarcinaceae</taxon>
        <taxon>Methanolobus</taxon>
    </lineage>
</organism>
<dbReference type="Pfam" id="PF05402">
    <property type="entry name" value="PqqD"/>
    <property type="match status" value="1"/>
</dbReference>
<dbReference type="Proteomes" id="UP000319335">
    <property type="component" value="Unassembled WGS sequence"/>
</dbReference>